<dbReference type="PRINTS" id="PR01217">
    <property type="entry name" value="PRICHEXTENSN"/>
</dbReference>
<keyword evidence="2" id="KW-1133">Transmembrane helix</keyword>
<feature type="compositionally biased region" description="Pro residues" evidence="1">
    <location>
        <begin position="92"/>
        <end position="114"/>
    </location>
</feature>
<feature type="compositionally biased region" description="Polar residues" evidence="1">
    <location>
        <begin position="130"/>
        <end position="139"/>
    </location>
</feature>
<feature type="compositionally biased region" description="Low complexity" evidence="1">
    <location>
        <begin position="1"/>
        <end position="22"/>
    </location>
</feature>
<proteinExistence type="predicted"/>
<dbReference type="PANTHER" id="PTHR36721">
    <property type="entry name" value="PROLINE-RICH FAMILY PROTEIN"/>
    <property type="match status" value="1"/>
</dbReference>
<keyword evidence="2" id="KW-0472">Membrane</keyword>
<feature type="region of interest" description="Disordered" evidence="1">
    <location>
        <begin position="1"/>
        <end position="24"/>
    </location>
</feature>
<organism evidence="4">
    <name type="scientific">Salix viminalis</name>
    <name type="common">Common osier</name>
    <name type="synonym">Basket willow</name>
    <dbReference type="NCBI Taxonomy" id="40686"/>
    <lineage>
        <taxon>Eukaryota</taxon>
        <taxon>Viridiplantae</taxon>
        <taxon>Streptophyta</taxon>
        <taxon>Embryophyta</taxon>
        <taxon>Tracheophyta</taxon>
        <taxon>Spermatophyta</taxon>
        <taxon>Magnoliopsida</taxon>
        <taxon>eudicotyledons</taxon>
        <taxon>Gunneridae</taxon>
        <taxon>Pentapetalae</taxon>
        <taxon>rosids</taxon>
        <taxon>fabids</taxon>
        <taxon>Malpighiales</taxon>
        <taxon>Salicaceae</taxon>
        <taxon>Saliceae</taxon>
        <taxon>Salix</taxon>
    </lineage>
</organism>
<feature type="compositionally biased region" description="Low complexity" evidence="1">
    <location>
        <begin position="79"/>
        <end position="91"/>
    </location>
</feature>
<feature type="region of interest" description="Disordered" evidence="1">
    <location>
        <begin position="43"/>
        <end position="153"/>
    </location>
</feature>
<dbReference type="PANTHER" id="PTHR36721:SF8">
    <property type="entry name" value="EARLY NODULIN-20-LIKE"/>
    <property type="match status" value="1"/>
</dbReference>
<feature type="transmembrane region" description="Helical" evidence="2">
    <location>
        <begin position="157"/>
        <end position="177"/>
    </location>
</feature>
<evidence type="ECO:0000313" key="4">
    <source>
        <dbReference type="EMBL" id="VFU34848.1"/>
    </source>
</evidence>
<evidence type="ECO:0000256" key="2">
    <source>
        <dbReference type="SAM" id="Phobius"/>
    </source>
</evidence>
<dbReference type="EMBL" id="CAADRP010001079">
    <property type="protein sequence ID" value="VFU34848.1"/>
    <property type="molecule type" value="Genomic_DNA"/>
</dbReference>
<protein>
    <submittedName>
        <fullName evidence="4">Uncharacterized protein</fullName>
    </submittedName>
</protein>
<evidence type="ECO:0000256" key="3">
    <source>
        <dbReference type="SAM" id="SignalP"/>
    </source>
</evidence>
<feature type="compositionally biased region" description="Low complexity" evidence="1">
    <location>
        <begin position="43"/>
        <end position="52"/>
    </location>
</feature>
<sequence>MDLVSTAAYAPSSLSPSPASDSNMGSTTRLVIVLALLLLQISSSSSSAETPEQSPPSPSPEEPVAPANSPLLSPPLPSPSADTGSPSDSPLVSPPAPSPSDSPLVSPPAPPPSDLVPSGSAPASPLTEGSELNHSNNVDAGSGDEGESKGMGGGKKAGIVVGVIVAACMVGLGGMVYKKRQNNIRRSDYGYAARREIL</sequence>
<keyword evidence="2" id="KW-0812">Transmembrane</keyword>
<name>A0A6N2L1R7_SALVM</name>
<keyword evidence="3" id="KW-0732">Signal</keyword>
<reference evidence="4" key="1">
    <citation type="submission" date="2019-03" db="EMBL/GenBank/DDBJ databases">
        <authorList>
            <person name="Mank J."/>
            <person name="Almeida P."/>
        </authorList>
    </citation>
    <scope>NUCLEOTIDE SEQUENCE</scope>
    <source>
        <strain evidence="4">78183</strain>
    </source>
</reference>
<accession>A0A6N2L1R7</accession>
<dbReference type="AlphaFoldDB" id="A0A6N2L1R7"/>
<feature type="chain" id="PRO_5026775359" evidence="3">
    <location>
        <begin position="49"/>
        <end position="198"/>
    </location>
</feature>
<feature type="signal peptide" evidence="3">
    <location>
        <begin position="1"/>
        <end position="48"/>
    </location>
</feature>
<feature type="compositionally biased region" description="Pro residues" evidence="1">
    <location>
        <begin position="53"/>
        <end position="63"/>
    </location>
</feature>
<gene>
    <name evidence="4" type="ORF">SVIM_LOCUS170253</name>
</gene>
<evidence type="ECO:0000256" key="1">
    <source>
        <dbReference type="SAM" id="MobiDB-lite"/>
    </source>
</evidence>